<feature type="signal peptide" evidence="1">
    <location>
        <begin position="1"/>
        <end position="21"/>
    </location>
</feature>
<protein>
    <submittedName>
        <fullName evidence="2">Uncharacterized protein</fullName>
    </submittedName>
</protein>
<dbReference type="Proteomes" id="UP000284395">
    <property type="component" value="Unassembled WGS sequence"/>
</dbReference>
<proteinExistence type="predicted"/>
<gene>
    <name evidence="2" type="ORF">D6851_12040</name>
</gene>
<dbReference type="Pfam" id="PF06776">
    <property type="entry name" value="IalB"/>
    <property type="match status" value="1"/>
</dbReference>
<comment type="caution">
    <text evidence="2">The sequence shown here is derived from an EMBL/GenBank/DDBJ whole genome shotgun (WGS) entry which is preliminary data.</text>
</comment>
<dbReference type="Gene3D" id="2.60.40.1880">
    <property type="entry name" value="Invasion associated locus B (IalB) protein"/>
    <property type="match status" value="1"/>
</dbReference>
<organism evidence="2 3">
    <name type="scientific">Altericroceibacterium spongiae</name>
    <dbReference type="NCBI Taxonomy" id="2320269"/>
    <lineage>
        <taxon>Bacteria</taxon>
        <taxon>Pseudomonadati</taxon>
        <taxon>Pseudomonadota</taxon>
        <taxon>Alphaproteobacteria</taxon>
        <taxon>Sphingomonadales</taxon>
        <taxon>Erythrobacteraceae</taxon>
        <taxon>Altericroceibacterium</taxon>
    </lineage>
</organism>
<dbReference type="AlphaFoldDB" id="A0A420EET6"/>
<evidence type="ECO:0000313" key="3">
    <source>
        <dbReference type="Proteomes" id="UP000284395"/>
    </source>
</evidence>
<feature type="chain" id="PRO_5019576458" evidence="1">
    <location>
        <begin position="22"/>
        <end position="165"/>
    </location>
</feature>
<keyword evidence="1" id="KW-0732">Signal</keyword>
<keyword evidence="3" id="KW-1185">Reference proteome</keyword>
<evidence type="ECO:0000313" key="2">
    <source>
        <dbReference type="EMBL" id="RKF19201.1"/>
    </source>
</evidence>
<sequence length="165" mass="17702">MRRFAVLPLALALLVPGAPLAARDSLGIFGDWGSFRDPEVPRCYAIALNEQHHGKNNAQGFTSIGTWPKRQIGGQIHIRLSRPLASKSRIRLSVGNHRFTLTGNGTDAWAQDKAMDAAITAAMRSASAMSVTAVSDQGRHFTDRYSLAGVASAMDAATLACAKQR</sequence>
<dbReference type="InterPro" id="IPR038696">
    <property type="entry name" value="IalB_sf"/>
</dbReference>
<accession>A0A420EET6</accession>
<reference evidence="2 3" key="1">
    <citation type="submission" date="2018-09" db="EMBL/GenBank/DDBJ databases">
        <title>Altererythrobacter spongiae sp. nov., isolated from a marine sponge.</title>
        <authorList>
            <person name="Zhuang L."/>
            <person name="Luo L."/>
        </authorList>
    </citation>
    <scope>NUCLEOTIDE SEQUENCE [LARGE SCALE GENOMIC DNA]</scope>
    <source>
        <strain evidence="2 3">HN-Y73</strain>
    </source>
</reference>
<dbReference type="InterPro" id="IPR010642">
    <property type="entry name" value="Invasion_prot_B"/>
</dbReference>
<dbReference type="EMBL" id="RAPF01000006">
    <property type="protein sequence ID" value="RKF19201.1"/>
    <property type="molecule type" value="Genomic_DNA"/>
</dbReference>
<evidence type="ECO:0000256" key="1">
    <source>
        <dbReference type="SAM" id="SignalP"/>
    </source>
</evidence>
<name>A0A420EET6_9SPHN</name>
<dbReference type="OrthoDB" id="7426653at2"/>